<dbReference type="AlphaFoldDB" id="G3B0K1"/>
<dbReference type="RefSeq" id="XP_006685238.1">
    <property type="nucleotide sequence ID" value="XM_006685175.1"/>
</dbReference>
<dbReference type="HOGENOM" id="CLU_582650_0_0_1"/>
<dbReference type="EMBL" id="GL996514">
    <property type="protein sequence ID" value="EGV65552.1"/>
    <property type="molecule type" value="Genomic_DNA"/>
</dbReference>
<evidence type="ECO:0000313" key="3">
    <source>
        <dbReference type="Proteomes" id="UP000000707"/>
    </source>
</evidence>
<protein>
    <submittedName>
        <fullName evidence="2">Uncharacterized protein</fullName>
    </submittedName>
</protein>
<reference evidence="2 3" key="1">
    <citation type="journal article" date="2011" name="Proc. Natl. Acad. Sci. U.S.A.">
        <title>Comparative genomics of xylose-fermenting fungi for enhanced biofuel production.</title>
        <authorList>
            <person name="Wohlbach D.J."/>
            <person name="Kuo A."/>
            <person name="Sato T.K."/>
            <person name="Potts K.M."/>
            <person name="Salamov A.A."/>
            <person name="LaButti K.M."/>
            <person name="Sun H."/>
            <person name="Clum A."/>
            <person name="Pangilinan J.L."/>
            <person name="Lindquist E.A."/>
            <person name="Lucas S."/>
            <person name="Lapidus A."/>
            <person name="Jin M."/>
            <person name="Gunawan C."/>
            <person name="Balan V."/>
            <person name="Dale B.E."/>
            <person name="Jeffries T.W."/>
            <person name="Zinkel R."/>
            <person name="Barry K.W."/>
            <person name="Grigoriev I.V."/>
            <person name="Gasch A.P."/>
        </authorList>
    </citation>
    <scope>NUCLEOTIDE SEQUENCE [LARGE SCALE GENOMIC DNA]</scope>
    <source>
        <strain evidence="3">ATCC 10573 / BCRC 21748 / CBS 615 / JCM 9827 / NBRC 10315 / NRRL Y-1498 / VKM Y-70</strain>
    </source>
</reference>
<dbReference type="eggNOG" id="ENOG502RPY6">
    <property type="taxonomic scope" value="Eukaryota"/>
</dbReference>
<feature type="region of interest" description="Disordered" evidence="1">
    <location>
        <begin position="483"/>
        <end position="508"/>
    </location>
</feature>
<accession>G3B0K1</accession>
<name>G3B0K1_CANTC</name>
<evidence type="ECO:0000256" key="1">
    <source>
        <dbReference type="SAM" id="MobiDB-lite"/>
    </source>
</evidence>
<dbReference type="Proteomes" id="UP000000707">
    <property type="component" value="Unassembled WGS sequence"/>
</dbReference>
<gene>
    <name evidence="2" type="ORF">CANTEDRAFT_92640</name>
</gene>
<evidence type="ECO:0000313" key="2">
    <source>
        <dbReference type="EMBL" id="EGV65552.1"/>
    </source>
</evidence>
<dbReference type="GeneID" id="18250217"/>
<proteinExistence type="predicted"/>
<organism evidence="3">
    <name type="scientific">Candida tenuis (strain ATCC 10573 / BCRC 21748 / CBS 615 / JCM 9827 / NBRC 10315 / NRRL Y-1498 / VKM Y-70)</name>
    <name type="common">Yeast</name>
    <name type="synonym">Yamadazyma tenuis</name>
    <dbReference type="NCBI Taxonomy" id="590646"/>
    <lineage>
        <taxon>Eukaryota</taxon>
        <taxon>Fungi</taxon>
        <taxon>Dikarya</taxon>
        <taxon>Ascomycota</taxon>
        <taxon>Saccharomycotina</taxon>
        <taxon>Pichiomycetes</taxon>
        <taxon>Debaryomycetaceae</taxon>
        <taxon>Yamadazyma</taxon>
    </lineage>
</organism>
<dbReference type="KEGG" id="cten:18250217"/>
<keyword evidence="3" id="KW-1185">Reference proteome</keyword>
<feature type="region of interest" description="Disordered" evidence="1">
    <location>
        <begin position="124"/>
        <end position="152"/>
    </location>
</feature>
<sequence length="580" mass="64721">MTVQVLGAAPVTSSRLDHLLILVDNIGAKSDLLIHSFHQSDAFASQICHYSTSISDMDVRIDDSHQVLKDNYQHMTEFHELSSRLYLFEHDLNHNDSTTNSHIYSHLCLEFDYLREKYATTATTSWSSSRDSPNSIHNPKNPPDGGNIQSTPQEAALSNSVSISNMNLKPIRCKPNKVYKKKSHYKISNLFNGPILNSPEELHSGLHSLHHDSTADSIHHGVNSSSDTLDNLMDVTFPQSNDTTPELELHDFDMDKPEDINVNPFDSKGSVFLSTIDCDFNDNESTLSDAPEMDFENFDSFLRRSRVNLSQDSYPYVVRKSVSDASINMTSVDPNIPSVHAMDGNADVSNDSPSKKKVSSFKFHNPIDNIKQSHECLSPTVEAIYSIPSSKSHDGERSNYESLLNKFITPETTPKKDSDSSFSLFNFINSPSATRKHSNSEQPQNQRNSIIGSSLSETFLQLMQTESSVQLVGKKTNTPILVQQKLGDGNSCGSNSRRRKREKLEELKSAPKTKPITIQNETNLKRYPPAFTSNSSSSSLVLNSNKSFIVNHGNMSIFKKPVVSSFSHRSLQEALTSNLI</sequence>
<dbReference type="OrthoDB" id="4018768at2759"/>